<name>A0A2G5CWA8_AQUCA</name>
<reference evidence="1 2" key="1">
    <citation type="submission" date="2017-09" db="EMBL/GenBank/DDBJ databases">
        <title>WGS assembly of Aquilegia coerulea Goldsmith.</title>
        <authorList>
            <person name="Hodges S."/>
            <person name="Kramer E."/>
            <person name="Nordborg M."/>
            <person name="Tomkins J."/>
            <person name="Borevitz J."/>
            <person name="Derieg N."/>
            <person name="Yan J."/>
            <person name="Mihaltcheva S."/>
            <person name="Hayes R.D."/>
            <person name="Rokhsar D."/>
        </authorList>
    </citation>
    <scope>NUCLEOTIDE SEQUENCE [LARGE SCALE GENOMIC DNA]</scope>
    <source>
        <strain evidence="2">cv. Goldsmith</strain>
    </source>
</reference>
<keyword evidence="2" id="KW-1185">Reference proteome</keyword>
<gene>
    <name evidence="1" type="ORF">AQUCO_03500124v1</name>
</gene>
<accession>A0A2G5CWA8</accession>
<dbReference type="Proteomes" id="UP000230069">
    <property type="component" value="Unassembled WGS sequence"/>
</dbReference>
<organism evidence="1 2">
    <name type="scientific">Aquilegia coerulea</name>
    <name type="common">Rocky mountain columbine</name>
    <dbReference type="NCBI Taxonomy" id="218851"/>
    <lineage>
        <taxon>Eukaryota</taxon>
        <taxon>Viridiplantae</taxon>
        <taxon>Streptophyta</taxon>
        <taxon>Embryophyta</taxon>
        <taxon>Tracheophyta</taxon>
        <taxon>Spermatophyta</taxon>
        <taxon>Magnoliopsida</taxon>
        <taxon>Ranunculales</taxon>
        <taxon>Ranunculaceae</taxon>
        <taxon>Thalictroideae</taxon>
        <taxon>Aquilegia</taxon>
    </lineage>
</organism>
<evidence type="ECO:0000313" key="1">
    <source>
        <dbReference type="EMBL" id="PIA35551.1"/>
    </source>
</evidence>
<sequence length="69" mass="8403">MYGNNAQQINVIPRLPSESPIRIHFCVTLTFHDRIQQYYYYDQYSHKHSLEVFPDDKMWYKDRSSSCQL</sequence>
<dbReference type="EMBL" id="KZ305052">
    <property type="protein sequence ID" value="PIA35551.1"/>
    <property type="molecule type" value="Genomic_DNA"/>
</dbReference>
<dbReference type="AlphaFoldDB" id="A0A2G5CWA8"/>
<proteinExistence type="predicted"/>
<protein>
    <submittedName>
        <fullName evidence="1">Uncharacterized protein</fullName>
    </submittedName>
</protein>
<evidence type="ECO:0000313" key="2">
    <source>
        <dbReference type="Proteomes" id="UP000230069"/>
    </source>
</evidence>
<dbReference type="InParanoid" id="A0A2G5CWA8"/>